<dbReference type="PATRIC" id="fig|582.24.peg.5870"/>
<dbReference type="AlphaFoldDB" id="A0A0D8L5M3"/>
<comment type="caution">
    <text evidence="1">The sequence shown here is derived from an EMBL/GenBank/DDBJ whole genome shotgun (WGS) entry which is preliminary data.</text>
</comment>
<reference evidence="1 2" key="1">
    <citation type="submission" date="2015-02" db="EMBL/GenBank/DDBJ databases">
        <title>Whole genome shotgun sequencing of cultured foodborne pathogen.</title>
        <authorList>
            <person name="Timme R."/>
            <person name="Allard M.W."/>
            <person name="Strain E."/>
            <person name="Evans P.S."/>
            <person name="Brown E."/>
        </authorList>
    </citation>
    <scope>NUCLEOTIDE SEQUENCE [LARGE SCALE GENOMIC DNA]</scope>
    <source>
        <strain evidence="1 2">GCSL-TSO-24</strain>
    </source>
</reference>
<gene>
    <name evidence="1" type="ORF">UA45_18385</name>
</gene>
<evidence type="ECO:0000313" key="1">
    <source>
        <dbReference type="EMBL" id="KJF76491.1"/>
    </source>
</evidence>
<evidence type="ECO:0000313" key="2">
    <source>
        <dbReference type="Proteomes" id="UP000032582"/>
    </source>
</evidence>
<name>A0A0D8L5M3_MORMO</name>
<proteinExistence type="predicted"/>
<accession>A0A0D8L5M3</accession>
<dbReference type="Proteomes" id="UP000032582">
    <property type="component" value="Unassembled WGS sequence"/>
</dbReference>
<protein>
    <submittedName>
        <fullName evidence="1">Uncharacterized protein</fullName>
    </submittedName>
</protein>
<sequence>MAKAAEIAKTDKEWWRHFECKSEDGEWGNMSPGAALQDYLEYRLKPRFIDINGHQVPEPVRKPLEIGDRYWVITLEYGACSHVWTGSDQEIYCWIARGLIHLTEEAANIHIAALLSFTQK</sequence>
<organism evidence="1 2">
    <name type="scientific">Morganella morganii</name>
    <name type="common">Proteus morganii</name>
    <dbReference type="NCBI Taxonomy" id="582"/>
    <lineage>
        <taxon>Bacteria</taxon>
        <taxon>Pseudomonadati</taxon>
        <taxon>Pseudomonadota</taxon>
        <taxon>Gammaproteobacteria</taxon>
        <taxon>Enterobacterales</taxon>
        <taxon>Morganellaceae</taxon>
        <taxon>Morganella</taxon>
    </lineage>
</organism>
<dbReference type="EMBL" id="JZSH01000312">
    <property type="protein sequence ID" value="KJF76491.1"/>
    <property type="molecule type" value="Genomic_DNA"/>
</dbReference>